<dbReference type="InterPro" id="IPR002073">
    <property type="entry name" value="PDEase_catalytic_dom"/>
</dbReference>
<feature type="domain" description="PDEase" evidence="9">
    <location>
        <begin position="788"/>
        <end position="1111"/>
    </location>
</feature>
<feature type="binding site" evidence="5">
    <location>
        <position position="864"/>
    </location>
    <ligand>
        <name>Zn(2+)</name>
        <dbReference type="ChEBI" id="CHEBI:29105"/>
        <label>1</label>
    </ligand>
</feature>
<keyword evidence="1 5" id="KW-0479">Metal-binding</keyword>
<keyword evidence="2 6" id="KW-0378">Hydrolase</keyword>
<feature type="compositionally biased region" description="Low complexity" evidence="7">
    <location>
        <begin position="88"/>
        <end position="100"/>
    </location>
</feature>
<dbReference type="SMART" id="SM00471">
    <property type="entry name" value="HDc"/>
    <property type="match status" value="1"/>
</dbReference>
<feature type="binding site" evidence="4">
    <location>
        <position position="901"/>
    </location>
    <ligand>
        <name>AMP</name>
        <dbReference type="ChEBI" id="CHEBI:456215"/>
    </ligand>
</feature>
<evidence type="ECO:0000313" key="12">
    <source>
        <dbReference type="Proteomes" id="UP000072874"/>
    </source>
</evidence>
<dbReference type="VEuPathDB" id="PlasmoDB:PY07634"/>
<protein>
    <recommendedName>
        <fullName evidence="6">Phosphodiesterase</fullName>
        <ecNumber evidence="6">3.1.4.-</ecNumber>
    </recommendedName>
</protein>
<comment type="cofactor">
    <cofactor evidence="6">
        <name>a divalent metal cation</name>
        <dbReference type="ChEBI" id="CHEBI:60240"/>
    </cofactor>
    <text evidence="6">Binds 2 divalent metal cations per subunit. Site 1 may preferentially bind zinc ions, while site 2 has a preference for magnesium and/or manganese ions.</text>
</comment>
<evidence type="ECO:0000256" key="7">
    <source>
        <dbReference type="SAM" id="MobiDB-lite"/>
    </source>
</evidence>
<dbReference type="KEGG" id="pyo:PY17X_1421500"/>
<evidence type="ECO:0000256" key="8">
    <source>
        <dbReference type="SAM" id="Phobius"/>
    </source>
</evidence>
<reference evidence="11" key="4">
    <citation type="submission" date="2019-05" db="EMBL/GenBank/DDBJ databases">
        <authorList>
            <consortium name="Pathogen Informatics"/>
        </authorList>
    </citation>
    <scope>NUCLEOTIDE SEQUENCE</scope>
    <source>
        <strain evidence="11">17X</strain>
    </source>
</reference>
<dbReference type="EC" id="3.1.4.-" evidence="6"/>
<dbReference type="PROSITE" id="PS00126">
    <property type="entry name" value="PDEASE_I_1"/>
    <property type="match status" value="1"/>
</dbReference>
<reference evidence="12 13" key="1">
    <citation type="journal article" date="2014" name="BMC Biol.">
        <title>A comprehensive evaluation of rodent malaria parasite genomes and gene expression.</title>
        <authorList>
            <person name="Otto T.D."/>
            <person name="Bohme U."/>
            <person name="Jackson A.P."/>
            <person name="Hunt M."/>
            <person name="Franke-Fayard B."/>
            <person name="Hoeijmakers W.A."/>
            <person name="Religa A.A."/>
            <person name="Robertson L."/>
            <person name="Sanders M."/>
            <person name="Ogun S.A."/>
            <person name="Cunningham D."/>
            <person name="Erhart A."/>
            <person name="Billker O."/>
            <person name="Khan S.M."/>
            <person name="Stunnenberg H.G."/>
            <person name="Langhorne J."/>
            <person name="Holder A.A."/>
            <person name="Waters A.P."/>
            <person name="Newbold C.I."/>
            <person name="Pain A."/>
            <person name="Berriman M."/>
            <person name="Janse C.J."/>
        </authorList>
    </citation>
    <scope>NUCLEOTIDE SEQUENCE [LARGE SCALE GENOMIC DNA]</scope>
    <source>
        <strain evidence="11 12">17X</strain>
        <strain evidence="10 13">YM</strain>
    </source>
</reference>
<feature type="binding site" evidence="4">
    <location>
        <position position="1065"/>
    </location>
    <ligand>
        <name>AMP</name>
        <dbReference type="ChEBI" id="CHEBI:456215"/>
    </ligand>
</feature>
<dbReference type="Pfam" id="PF00233">
    <property type="entry name" value="PDEase_I"/>
    <property type="match status" value="1"/>
</dbReference>
<evidence type="ECO:0000313" key="10">
    <source>
        <dbReference type="EMBL" id="CDU20568.1"/>
    </source>
</evidence>
<feature type="transmembrane region" description="Helical" evidence="8">
    <location>
        <begin position="508"/>
        <end position="530"/>
    </location>
</feature>
<dbReference type="InterPro" id="IPR003607">
    <property type="entry name" value="HD/PDEase_dom"/>
</dbReference>
<dbReference type="InterPro" id="IPR023174">
    <property type="entry name" value="PDEase_CS"/>
</dbReference>
<gene>
    <name evidence="11" type="ORF">PY17X_1421500</name>
    <name evidence="10" type="ORF">PYYM_1423300</name>
</gene>
<feature type="transmembrane region" description="Helical" evidence="8">
    <location>
        <begin position="576"/>
        <end position="595"/>
    </location>
</feature>
<evidence type="ECO:0000256" key="4">
    <source>
        <dbReference type="PIRSR" id="PIRSR623088-2"/>
    </source>
</evidence>
<evidence type="ECO:0000256" key="1">
    <source>
        <dbReference type="ARBA" id="ARBA00022723"/>
    </source>
</evidence>
<feature type="binding site" evidence="5">
    <location>
        <position position="901"/>
    </location>
    <ligand>
        <name>Zn(2+)</name>
        <dbReference type="ChEBI" id="CHEBI:29105"/>
        <label>1</label>
    </ligand>
</feature>
<dbReference type="RefSeq" id="XP_022812885.1">
    <property type="nucleotide sequence ID" value="XM_022957504.1"/>
</dbReference>
<feature type="binding site" evidence="5">
    <location>
        <position position="900"/>
    </location>
    <ligand>
        <name>Zn(2+)</name>
        <dbReference type="ChEBI" id="CHEBI:29105"/>
        <label>1</label>
    </ligand>
</feature>
<evidence type="ECO:0000259" key="9">
    <source>
        <dbReference type="PROSITE" id="PS51845"/>
    </source>
</evidence>
<reference evidence="11" key="2">
    <citation type="submission" date="2014-05" db="EMBL/GenBank/DDBJ databases">
        <authorList>
            <person name="Aslett M.A."/>
            <person name="De Silva N."/>
        </authorList>
    </citation>
    <scope>NUCLEOTIDE SEQUENCE</scope>
    <source>
        <strain evidence="11">17X</strain>
    </source>
</reference>
<keyword evidence="8" id="KW-0472">Membrane</keyword>
<dbReference type="EMBL" id="LK934642">
    <property type="protein sequence ID" value="CDU20568.1"/>
    <property type="molecule type" value="Genomic_DNA"/>
</dbReference>
<dbReference type="GO" id="GO:0004114">
    <property type="term" value="F:3',5'-cyclic-nucleotide phosphodiesterase activity"/>
    <property type="evidence" value="ECO:0007669"/>
    <property type="project" value="InterPro"/>
</dbReference>
<organism evidence="10 13">
    <name type="scientific">Plasmodium yoelii</name>
    <dbReference type="NCBI Taxonomy" id="5861"/>
    <lineage>
        <taxon>Eukaryota</taxon>
        <taxon>Sar</taxon>
        <taxon>Alveolata</taxon>
        <taxon>Apicomplexa</taxon>
        <taxon>Aconoidasida</taxon>
        <taxon>Haemosporida</taxon>
        <taxon>Plasmodiidae</taxon>
        <taxon>Plasmodium</taxon>
        <taxon>Plasmodium (Vinckeia)</taxon>
    </lineage>
</organism>
<feature type="transmembrane region" description="Helical" evidence="8">
    <location>
        <begin position="443"/>
        <end position="463"/>
    </location>
</feature>
<dbReference type="EMBL" id="LM993668">
    <property type="protein sequence ID" value="VTZ81529.1"/>
    <property type="molecule type" value="Genomic_DNA"/>
</dbReference>
<evidence type="ECO:0000256" key="6">
    <source>
        <dbReference type="RuleBase" id="RU363067"/>
    </source>
</evidence>
<feature type="transmembrane region" description="Helical" evidence="8">
    <location>
        <begin position="475"/>
        <end position="496"/>
    </location>
</feature>
<dbReference type="GeneID" id="3789547"/>
<evidence type="ECO:0000256" key="5">
    <source>
        <dbReference type="PIRSR" id="PIRSR623088-3"/>
    </source>
</evidence>
<dbReference type="OrthoDB" id="189220at2759"/>
<feature type="transmembrane region" description="Helical" evidence="8">
    <location>
        <begin position="602"/>
        <end position="624"/>
    </location>
</feature>
<evidence type="ECO:0000256" key="2">
    <source>
        <dbReference type="ARBA" id="ARBA00022801"/>
    </source>
</evidence>
<dbReference type="SUPFAM" id="SSF109604">
    <property type="entry name" value="HD-domain/PDEase-like"/>
    <property type="match status" value="1"/>
</dbReference>
<comment type="similarity">
    <text evidence="6">Belongs to the cyclic nucleotide phosphodiesterase family.</text>
</comment>
<reference evidence="10" key="3">
    <citation type="submission" date="2014-05" db="EMBL/GenBank/DDBJ databases">
        <authorList>
            <person name="Aslett A.Martin."/>
            <person name="De Silva Nishadi"/>
        </authorList>
    </citation>
    <scope>NUCLEOTIDE SEQUENCE</scope>
    <source>
        <strain evidence="10">YM</strain>
    </source>
</reference>
<dbReference type="VEuPathDB" id="PlasmoDB:PYYM_1423300"/>
<feature type="region of interest" description="Disordered" evidence="7">
    <location>
        <begin position="49"/>
        <end position="100"/>
    </location>
</feature>
<dbReference type="PROSITE" id="PS51845">
    <property type="entry name" value="PDEASE_I_2"/>
    <property type="match status" value="1"/>
</dbReference>
<dbReference type="GO" id="GO:0046872">
    <property type="term" value="F:metal ion binding"/>
    <property type="evidence" value="ECO:0007669"/>
    <property type="project" value="UniProtKB-KW"/>
</dbReference>
<dbReference type="InterPro" id="IPR036971">
    <property type="entry name" value="PDEase_catalytic_dom_sf"/>
</dbReference>
<dbReference type="CDD" id="cd00077">
    <property type="entry name" value="HDc"/>
    <property type="match status" value="1"/>
</dbReference>
<dbReference type="Gene3D" id="1.10.1300.10">
    <property type="entry name" value="3'5'-cyclic nucleotide phosphodiesterase, catalytic domain"/>
    <property type="match status" value="1"/>
</dbReference>
<feature type="compositionally biased region" description="Basic and acidic residues" evidence="7">
    <location>
        <begin position="65"/>
        <end position="81"/>
    </location>
</feature>
<evidence type="ECO:0000313" key="13">
    <source>
        <dbReference type="Proteomes" id="UP000072904"/>
    </source>
</evidence>
<proteinExistence type="inferred from homology"/>
<evidence type="ECO:0000256" key="3">
    <source>
        <dbReference type="PIRSR" id="PIRSR623088-1"/>
    </source>
</evidence>
<feature type="binding site" evidence="4">
    <location>
        <begin position="860"/>
        <end position="864"/>
    </location>
    <ligand>
        <name>AMP</name>
        <dbReference type="ChEBI" id="CHEBI:456215"/>
    </ligand>
</feature>
<dbReference type="PRINTS" id="PR00387">
    <property type="entry name" value="PDIESTERASE1"/>
</dbReference>
<accession>A0A077YEL3</accession>
<dbReference type="PANTHER" id="PTHR11347">
    <property type="entry name" value="CYCLIC NUCLEOTIDE PHOSPHODIESTERASE"/>
    <property type="match status" value="1"/>
</dbReference>
<dbReference type="AlphaFoldDB" id="A0A077YEL3"/>
<feature type="binding site" evidence="5">
    <location>
        <position position="901"/>
    </location>
    <ligand>
        <name>Zn(2+)</name>
        <dbReference type="ChEBI" id="CHEBI:29105"/>
        <label>2</label>
    </ligand>
</feature>
<feature type="active site" description="Proton donor" evidence="3">
    <location>
        <position position="860"/>
    </location>
</feature>
<feature type="transmembrane region" description="Helical" evidence="8">
    <location>
        <begin position="551"/>
        <end position="570"/>
    </location>
</feature>
<evidence type="ECO:0000313" key="11">
    <source>
        <dbReference type="EMBL" id="VTZ81529.1"/>
    </source>
</evidence>
<feature type="binding site" evidence="4">
    <location>
        <position position="1013"/>
    </location>
    <ligand>
        <name>AMP</name>
        <dbReference type="ChEBI" id="CHEBI:456215"/>
    </ligand>
</feature>
<keyword evidence="8" id="KW-1133">Transmembrane helix</keyword>
<dbReference type="GO" id="GO:0007165">
    <property type="term" value="P:signal transduction"/>
    <property type="evidence" value="ECO:0007669"/>
    <property type="project" value="InterPro"/>
</dbReference>
<dbReference type="VEuPathDB" id="PlasmoDB:Py17XNL_001401063"/>
<dbReference type="Proteomes" id="UP000072904">
    <property type="component" value="Chromosome 14"/>
</dbReference>
<dbReference type="InterPro" id="IPR023088">
    <property type="entry name" value="PDEase"/>
</dbReference>
<dbReference type="OMA" id="HVTNMIQ"/>
<keyword evidence="8" id="KW-0812">Transmembrane</keyword>
<name>A0A077YEL3_PLAYE</name>
<dbReference type="VEuPathDB" id="PlasmoDB:PY03988"/>
<sequence length="1158" mass="136470">MENTDTFKVNNKKSTINNEECEKGENRYPLTNKNKVILNKKSFIENMLNDNNENKIKNSENSNNNEKKITHKPSDLNKSEDINNGTIKKNSNLKKSSNSNSKKYKKITLNNDIIDLKEYTPIQKNESDIFQDDKPIDTYYSTEMNYNNENDKNMRNSSINWSSDDSYSVSSDSSYSNANDIKIYNKENNTKISEYNCENITKGLAKDDNELRHILIDIKNNNGDNNITRETVINNLDKKNGSNNFLYKSHKSLNLVNNSENKNGDYAQFEDSGEDGQELCKLKKGSTYENNNRFFNMLRKNVYMSINKTIDENINTHDKDNRNRNRTNSNFNSLSSQFYENIKESNDSIKRYNETKTGKNKGLINIFENFFYKIWKTSIIINKDICPSNSKYETNTYKSSITSHYLKCNSENELISQLPLKFKDDTIESLYVLNLNNWISLKMIIIGIIMLILGIYIWALCIWSFRLDVWKQDSYIILLFNTLMSLNTIIFIFFIIVGFTELSKYAEFISYALFTAMVSIWGIWNIATSLSLNNNFAIKETSYIFSSVETVYSLTYIYGFLPLVIMDVFFTSRTKYNWFIHVIFLVLNSISIITLRTRNPNLMPFVYVVFRIAVFAILCLFLYMGCYASEFQMRYFFYNILITGCKLDKAALGINKNNKNNNKKFSSAIEDLILMIKECSKVMVDLENEPDINFNVHRKTSYCVNILERCLSTLTKTDNLYNVDYEFFDKLESKKFVEAYVSKEGSNFNSEQCSLDYKINTSLSYKNLICIDKVDMDKNHIKNFFKNINIPHVTNMIQLIDKNILSEWDFNCLKYFKKEKYPFFDINLSLMYTIEHNIPMNLIINFLAFVEKQYNNVPYHNIMHATMVTHKFFCLTKKLGIFDHIDYKIKLVMFISGICHDIGHPGYNNLFFINSFHPLSIIYNDISVLENYHASITFKILQLSQCNILKSFSEKEFRLIRLYIIELILSTDMKHHYEIISKFRIRRENEKFDYIKDDDDLLALMKMIIKSADISHGAVKWKEHYKWCQRVLCEFYFQGDEELNNKMPISPLCDREKHNEVGQSQIAFLKFVVMPLFEELAYIDNTQFVKNYCLKRLNRNRFMWEKFIKEEKEIKVFDPSKKSRNEKEDLKKVDKNQITNRKKSYIDLTLFFIKNISD</sequence>
<feature type="binding site" evidence="5">
    <location>
        <position position="1013"/>
    </location>
    <ligand>
        <name>Zn(2+)</name>
        <dbReference type="ChEBI" id="CHEBI:29105"/>
        <label>1</label>
    </ligand>
</feature>
<dbReference type="VEuPathDB" id="PlasmoDB:PY17X_1421500"/>
<dbReference type="Proteomes" id="UP000072874">
    <property type="component" value="Chromosome 14"/>
</dbReference>